<dbReference type="EMBL" id="PNBA02000015">
    <property type="protein sequence ID" value="KAG6399289.1"/>
    <property type="molecule type" value="Genomic_DNA"/>
</dbReference>
<organism evidence="12">
    <name type="scientific">Salvia splendens</name>
    <name type="common">Scarlet sage</name>
    <dbReference type="NCBI Taxonomy" id="180675"/>
    <lineage>
        <taxon>Eukaryota</taxon>
        <taxon>Viridiplantae</taxon>
        <taxon>Streptophyta</taxon>
        <taxon>Embryophyta</taxon>
        <taxon>Tracheophyta</taxon>
        <taxon>Spermatophyta</taxon>
        <taxon>Magnoliopsida</taxon>
        <taxon>eudicotyledons</taxon>
        <taxon>Gunneridae</taxon>
        <taxon>Pentapetalae</taxon>
        <taxon>asterids</taxon>
        <taxon>lamiids</taxon>
        <taxon>Lamiales</taxon>
        <taxon>Lamiaceae</taxon>
        <taxon>Nepetoideae</taxon>
        <taxon>Mentheae</taxon>
        <taxon>Salviinae</taxon>
        <taxon>Salvia</taxon>
        <taxon>Salvia subgen. Calosphace</taxon>
        <taxon>core Calosphace</taxon>
    </lineage>
</organism>
<evidence type="ECO:0000256" key="4">
    <source>
        <dbReference type="ARBA" id="ARBA00022670"/>
    </source>
</evidence>
<keyword evidence="9 10" id="KW-0472">Membrane</keyword>
<dbReference type="PANTHER" id="PTHR22936:SF69">
    <property type="entry name" value="RHOMBOID-LIKE PROTEIN"/>
    <property type="match status" value="1"/>
</dbReference>
<evidence type="ECO:0000256" key="7">
    <source>
        <dbReference type="ARBA" id="ARBA00022825"/>
    </source>
</evidence>
<comment type="caution">
    <text evidence="12">The sequence shown here is derived from an EMBL/GenBank/DDBJ whole genome shotgun (WGS) entry which is preliminary data.</text>
</comment>
<gene>
    <name evidence="12" type="ORF">SASPL_140765</name>
</gene>
<comment type="catalytic activity">
    <reaction evidence="1 10">
        <text>Cleaves type-1 transmembrane domains using a catalytic dyad composed of serine and histidine that are contributed by different transmembrane domains.</text>
        <dbReference type="EC" id="3.4.21.105"/>
    </reaction>
</comment>
<keyword evidence="4 10" id="KW-0645">Protease</keyword>
<keyword evidence="13" id="KW-1185">Reference proteome</keyword>
<feature type="transmembrane region" description="Helical" evidence="10">
    <location>
        <begin position="288"/>
        <end position="307"/>
    </location>
</feature>
<reference evidence="12" key="1">
    <citation type="submission" date="2018-01" db="EMBL/GenBank/DDBJ databases">
        <authorList>
            <person name="Mao J.F."/>
        </authorList>
    </citation>
    <scope>NUCLEOTIDE SEQUENCE</scope>
    <source>
        <strain evidence="12">Huo1</strain>
        <tissue evidence="12">Leaf</tissue>
    </source>
</reference>
<dbReference type="Pfam" id="PF01694">
    <property type="entry name" value="Rhomboid"/>
    <property type="match status" value="1"/>
</dbReference>
<evidence type="ECO:0000256" key="10">
    <source>
        <dbReference type="RuleBase" id="RU362115"/>
    </source>
</evidence>
<comment type="function">
    <text evidence="10">Serine protease involved in intramembrane proteolysis.</text>
</comment>
<feature type="transmembrane region" description="Helical" evidence="10">
    <location>
        <begin position="220"/>
        <end position="241"/>
    </location>
</feature>
<keyword evidence="7 10" id="KW-0720">Serine protease</keyword>
<evidence type="ECO:0000256" key="9">
    <source>
        <dbReference type="ARBA" id="ARBA00023136"/>
    </source>
</evidence>
<evidence type="ECO:0000256" key="8">
    <source>
        <dbReference type="ARBA" id="ARBA00022989"/>
    </source>
</evidence>
<dbReference type="GO" id="GO:0016020">
    <property type="term" value="C:membrane"/>
    <property type="evidence" value="ECO:0007669"/>
    <property type="project" value="UniProtKB-SubCell"/>
</dbReference>
<accession>A0A8X8WRA4</accession>
<evidence type="ECO:0000313" key="13">
    <source>
        <dbReference type="Proteomes" id="UP000298416"/>
    </source>
</evidence>
<feature type="transmembrane region" description="Helical" evidence="10">
    <location>
        <begin position="66"/>
        <end position="85"/>
    </location>
</feature>
<feature type="domain" description="Peptidase S54 rhomboid" evidence="11">
    <location>
        <begin position="232"/>
        <end position="331"/>
    </location>
</feature>
<dbReference type="SUPFAM" id="SSF144091">
    <property type="entry name" value="Rhomboid-like"/>
    <property type="match status" value="1"/>
</dbReference>
<evidence type="ECO:0000256" key="3">
    <source>
        <dbReference type="ARBA" id="ARBA00009045"/>
    </source>
</evidence>
<dbReference type="Proteomes" id="UP000298416">
    <property type="component" value="Unassembled WGS sequence"/>
</dbReference>
<evidence type="ECO:0000259" key="11">
    <source>
        <dbReference type="Pfam" id="PF01694"/>
    </source>
</evidence>
<dbReference type="GO" id="GO:0004252">
    <property type="term" value="F:serine-type endopeptidase activity"/>
    <property type="evidence" value="ECO:0007669"/>
    <property type="project" value="InterPro"/>
</dbReference>
<sequence>MLTRFQSKTSLRLGFTVARGREEKRRMIGNGDPERGAPRKHRNQSYYAGGVGNYDMDSHDTYWTSWLVPIIVLANVAMFVVIMFVNNCPKNHDGLHGDCVAKFLRRLSFQPLRQNPLFGPSSSTQDDYSSSCKSLGVSLGIGAITCLSYVWFLLLAWLATKLILRTSTPKTGKTWSARVGQDSAPESSMEAFYLHLAARWCNSFTCKHAKLGVYWNSTRAAIWILFLVRVYAVRVGVIYLLSGIGGSILSSLFIRNNISVGASGALFGLLGAMLSELFTNWTIYTNKAAALFTLIVIIAINLAVGILPHVDNFAHIGGFLSGFLLGFILLARPQFGWLEGRNRPADTRLKSKYTVYQYVFWIIATILLIVGFTVGLVMLFKGENANNKCSWCHYLSCVPTSRWSCDN</sequence>
<dbReference type="InterPro" id="IPR002610">
    <property type="entry name" value="Peptidase_S54_rhomboid-like"/>
</dbReference>
<evidence type="ECO:0000256" key="1">
    <source>
        <dbReference type="ARBA" id="ARBA00000156"/>
    </source>
</evidence>
<name>A0A8X8WRA4_SALSN</name>
<protein>
    <recommendedName>
        <fullName evidence="10">RHOMBOID-like protein</fullName>
        <ecNumber evidence="10">3.4.21.105</ecNumber>
    </recommendedName>
</protein>
<evidence type="ECO:0000256" key="2">
    <source>
        <dbReference type="ARBA" id="ARBA00004141"/>
    </source>
</evidence>
<feature type="transmembrane region" description="Helical" evidence="10">
    <location>
        <begin position="261"/>
        <end position="281"/>
    </location>
</feature>
<feature type="transmembrane region" description="Helical" evidence="10">
    <location>
        <begin position="358"/>
        <end position="380"/>
    </location>
</feature>
<dbReference type="Gene3D" id="1.20.1540.10">
    <property type="entry name" value="Rhomboid-like"/>
    <property type="match status" value="1"/>
</dbReference>
<reference evidence="12" key="2">
    <citation type="submission" date="2020-08" db="EMBL/GenBank/DDBJ databases">
        <title>Plant Genome Project.</title>
        <authorList>
            <person name="Zhang R.-G."/>
        </authorList>
    </citation>
    <scope>NUCLEOTIDE SEQUENCE</scope>
    <source>
        <strain evidence="12">Huo1</strain>
        <tissue evidence="12">Leaf</tissue>
    </source>
</reference>
<evidence type="ECO:0000256" key="5">
    <source>
        <dbReference type="ARBA" id="ARBA00022692"/>
    </source>
</evidence>
<dbReference type="AlphaFoldDB" id="A0A8X8WRA4"/>
<dbReference type="EC" id="3.4.21.105" evidence="10"/>
<dbReference type="InterPro" id="IPR035952">
    <property type="entry name" value="Rhomboid-like_sf"/>
</dbReference>
<evidence type="ECO:0000313" key="12">
    <source>
        <dbReference type="EMBL" id="KAG6399289.1"/>
    </source>
</evidence>
<keyword evidence="8 10" id="KW-1133">Transmembrane helix</keyword>
<feature type="transmembrane region" description="Helical" evidence="10">
    <location>
        <begin position="313"/>
        <end position="331"/>
    </location>
</feature>
<keyword evidence="5 10" id="KW-0812">Transmembrane</keyword>
<dbReference type="InterPro" id="IPR022764">
    <property type="entry name" value="Peptidase_S54_rhomboid_dom"/>
</dbReference>
<proteinExistence type="inferred from homology"/>
<dbReference type="GO" id="GO:0006508">
    <property type="term" value="P:proteolysis"/>
    <property type="evidence" value="ECO:0007669"/>
    <property type="project" value="UniProtKB-KW"/>
</dbReference>
<comment type="similarity">
    <text evidence="3 10">Belongs to the peptidase S54 family.</text>
</comment>
<comment type="subcellular location">
    <subcellularLocation>
        <location evidence="2 10">Membrane</location>
        <topology evidence="2 10">Multi-pass membrane protein</topology>
    </subcellularLocation>
</comment>
<feature type="transmembrane region" description="Helical" evidence="10">
    <location>
        <begin position="137"/>
        <end position="160"/>
    </location>
</feature>
<evidence type="ECO:0000256" key="6">
    <source>
        <dbReference type="ARBA" id="ARBA00022801"/>
    </source>
</evidence>
<dbReference type="PANTHER" id="PTHR22936">
    <property type="entry name" value="RHOMBOID-RELATED"/>
    <property type="match status" value="1"/>
</dbReference>
<keyword evidence="6 10" id="KW-0378">Hydrolase</keyword>